<reference evidence="10 11" key="1">
    <citation type="submission" date="2020-12" db="EMBL/GenBank/DDBJ databases">
        <title>FDA dAtabase for Regulatory Grade micrObial Sequences (FDA-ARGOS): Supporting development and validation of Infectious Disease Dx tests.</title>
        <authorList>
            <person name="Sproer C."/>
            <person name="Gronow S."/>
            <person name="Severitt S."/>
            <person name="Schroder I."/>
            <person name="Tallon L."/>
            <person name="Sadzewicz L."/>
            <person name="Zhao X."/>
            <person name="Boylan J."/>
            <person name="Ott S."/>
            <person name="Bowen H."/>
            <person name="Vavikolanu K."/>
            <person name="Mehta A."/>
            <person name="Aluvathingal J."/>
            <person name="Nadendla S."/>
            <person name="Lowell S."/>
            <person name="Myers T."/>
            <person name="Yan Y."/>
            <person name="Sichtig H."/>
        </authorList>
    </citation>
    <scope>NUCLEOTIDE SEQUENCE [LARGE SCALE GENOMIC DNA]</scope>
    <source>
        <strain evidence="8 10">FDAARGOS_938</strain>
        <strain evidence="9 11">FDAARGOS_991</strain>
    </source>
</reference>
<dbReference type="InterPro" id="IPR008921">
    <property type="entry name" value="DNA_pol3_clamp-load_cplx_C"/>
</dbReference>
<dbReference type="Proteomes" id="UP000595198">
    <property type="component" value="Chromosome"/>
</dbReference>
<organism evidence="8 10">
    <name type="scientific">Corynebacterium amycolatum</name>
    <dbReference type="NCBI Taxonomy" id="43765"/>
    <lineage>
        <taxon>Bacteria</taxon>
        <taxon>Bacillati</taxon>
        <taxon>Actinomycetota</taxon>
        <taxon>Actinomycetes</taxon>
        <taxon>Mycobacteriales</taxon>
        <taxon>Corynebacteriaceae</taxon>
        <taxon>Corynebacterium</taxon>
    </lineage>
</organism>
<dbReference type="InterPro" id="IPR005790">
    <property type="entry name" value="DNA_polIII_delta"/>
</dbReference>
<dbReference type="Gene3D" id="1.20.272.10">
    <property type="match status" value="1"/>
</dbReference>
<keyword evidence="5" id="KW-0239">DNA-directed DNA polymerase</keyword>
<dbReference type="GO" id="GO:0009360">
    <property type="term" value="C:DNA polymerase III complex"/>
    <property type="evidence" value="ECO:0007669"/>
    <property type="project" value="TreeGrafter"/>
</dbReference>
<dbReference type="Proteomes" id="UP000594774">
    <property type="component" value="Chromosome"/>
</dbReference>
<dbReference type="GO" id="GO:0003887">
    <property type="term" value="F:DNA-directed DNA polymerase activity"/>
    <property type="evidence" value="ECO:0007669"/>
    <property type="project" value="UniProtKB-KW"/>
</dbReference>
<evidence type="ECO:0000313" key="11">
    <source>
        <dbReference type="Proteomes" id="UP000595198"/>
    </source>
</evidence>
<dbReference type="SUPFAM" id="SSF48019">
    <property type="entry name" value="post-AAA+ oligomerization domain-like"/>
    <property type="match status" value="1"/>
</dbReference>
<keyword evidence="2 8" id="KW-0808">Transferase</keyword>
<evidence type="ECO:0000256" key="4">
    <source>
        <dbReference type="ARBA" id="ARBA00022705"/>
    </source>
</evidence>
<dbReference type="AlphaFoldDB" id="A0AB37G9F0"/>
<evidence type="ECO:0000313" key="9">
    <source>
        <dbReference type="EMBL" id="QQB81741.1"/>
    </source>
</evidence>
<evidence type="ECO:0000256" key="5">
    <source>
        <dbReference type="ARBA" id="ARBA00022932"/>
    </source>
</evidence>
<keyword evidence="11" id="KW-1185">Reference proteome</keyword>
<dbReference type="EC" id="2.7.7.7" evidence="1"/>
<evidence type="ECO:0000256" key="6">
    <source>
        <dbReference type="ARBA" id="ARBA00034754"/>
    </source>
</evidence>
<sequence>MKSGLSRRLEITVAGINAEKRSELSAVAPVNLIVGKEELLKDRARLAIVAAVRAQAATESDPGGRSVPVTTIRAGDMTTVDAVELFSPSLFGDDRIVVVTDCQDAGKEPAKLLMDSVKDPAPGITLILLHTGEGRQKKMVADLRKLGVRFFEAQPLKRNDLPGFVGEEFAAHGVKVRRDVIDTVLDAVGSDLRELATAISQLCADTAGKVTSEAVRTYYGASAEVSGFEIAELALRGRGGEALAKMRRALQLGMAPALLSAAITGMVGDVARLHGARGVNARRDAHRYGMPPWKLEKTQRLASAWSTPAVARAVVVAAQLDADTKGGSSTPELSLEQSVLRIAELAHLSHRR</sequence>
<evidence type="ECO:0000313" key="8">
    <source>
        <dbReference type="EMBL" id="QPR29904.1"/>
    </source>
</evidence>
<evidence type="ECO:0000256" key="1">
    <source>
        <dbReference type="ARBA" id="ARBA00012417"/>
    </source>
</evidence>
<keyword evidence="4" id="KW-0235">DNA replication</keyword>
<keyword evidence="3 8" id="KW-0548">Nucleotidyltransferase</keyword>
<dbReference type="Gene3D" id="3.40.50.300">
    <property type="entry name" value="P-loop containing nucleotide triphosphate hydrolases"/>
    <property type="match status" value="1"/>
</dbReference>
<name>A0AB37G9F0_CORAY</name>
<comment type="similarity">
    <text evidence="6">Belongs to the DNA polymerase HolA subunit family.</text>
</comment>
<evidence type="ECO:0000256" key="3">
    <source>
        <dbReference type="ARBA" id="ARBA00022695"/>
    </source>
</evidence>
<dbReference type="NCBIfam" id="NF004165">
    <property type="entry name" value="PRK05629.1"/>
    <property type="match status" value="1"/>
</dbReference>
<evidence type="ECO:0000256" key="7">
    <source>
        <dbReference type="ARBA" id="ARBA00049244"/>
    </source>
</evidence>
<dbReference type="Gene3D" id="1.10.8.60">
    <property type="match status" value="1"/>
</dbReference>
<dbReference type="NCBIfam" id="TIGR01128">
    <property type="entry name" value="holA"/>
    <property type="match status" value="1"/>
</dbReference>
<dbReference type="EMBL" id="CP066023">
    <property type="protein sequence ID" value="QQB81741.1"/>
    <property type="molecule type" value="Genomic_DNA"/>
</dbReference>
<accession>A0AB37G9F0</accession>
<dbReference type="GO" id="GO:0003677">
    <property type="term" value="F:DNA binding"/>
    <property type="evidence" value="ECO:0007669"/>
    <property type="project" value="InterPro"/>
</dbReference>
<dbReference type="InterPro" id="IPR027417">
    <property type="entry name" value="P-loop_NTPase"/>
</dbReference>
<protein>
    <recommendedName>
        <fullName evidence="1">DNA-directed DNA polymerase</fullName>
        <ecNumber evidence="1">2.7.7.7</ecNumber>
    </recommendedName>
</protein>
<proteinExistence type="inferred from homology"/>
<gene>
    <name evidence="8" type="primary">holA</name>
    <name evidence="8" type="ORF">I6G95_06445</name>
    <name evidence="9" type="ORF">I6H48_07020</name>
</gene>
<evidence type="ECO:0000256" key="2">
    <source>
        <dbReference type="ARBA" id="ARBA00022679"/>
    </source>
</evidence>
<dbReference type="EMBL" id="CP065628">
    <property type="protein sequence ID" value="QPR29904.1"/>
    <property type="molecule type" value="Genomic_DNA"/>
</dbReference>
<dbReference type="PANTHER" id="PTHR34388:SF1">
    <property type="entry name" value="DNA POLYMERASE III SUBUNIT DELTA"/>
    <property type="match status" value="1"/>
</dbReference>
<comment type="catalytic activity">
    <reaction evidence="7">
        <text>DNA(n) + a 2'-deoxyribonucleoside 5'-triphosphate = DNA(n+1) + diphosphate</text>
        <dbReference type="Rhea" id="RHEA:22508"/>
        <dbReference type="Rhea" id="RHEA-COMP:17339"/>
        <dbReference type="Rhea" id="RHEA-COMP:17340"/>
        <dbReference type="ChEBI" id="CHEBI:33019"/>
        <dbReference type="ChEBI" id="CHEBI:61560"/>
        <dbReference type="ChEBI" id="CHEBI:173112"/>
        <dbReference type="EC" id="2.7.7.7"/>
    </reaction>
</comment>
<dbReference type="SUPFAM" id="SSF52540">
    <property type="entry name" value="P-loop containing nucleoside triphosphate hydrolases"/>
    <property type="match status" value="1"/>
</dbReference>
<dbReference type="GO" id="GO:0006261">
    <property type="term" value="P:DNA-templated DNA replication"/>
    <property type="evidence" value="ECO:0007669"/>
    <property type="project" value="TreeGrafter"/>
</dbReference>
<evidence type="ECO:0000313" key="10">
    <source>
        <dbReference type="Proteomes" id="UP000594774"/>
    </source>
</evidence>
<dbReference type="PANTHER" id="PTHR34388">
    <property type="entry name" value="DNA POLYMERASE III SUBUNIT DELTA"/>
    <property type="match status" value="1"/>
</dbReference>